<dbReference type="EMBL" id="JANEYG010000269">
    <property type="protein sequence ID" value="KAJ8910635.1"/>
    <property type="molecule type" value="Genomic_DNA"/>
</dbReference>
<reference evidence="1 2" key="1">
    <citation type="journal article" date="2023" name="Insect Mol. Biol.">
        <title>Genome sequencing provides insights into the evolution of gene families encoding plant cell wall-degrading enzymes in longhorned beetles.</title>
        <authorList>
            <person name="Shin N.R."/>
            <person name="Okamura Y."/>
            <person name="Kirsch R."/>
            <person name="Pauchet Y."/>
        </authorList>
    </citation>
    <scope>NUCLEOTIDE SEQUENCE [LARGE SCALE GENOMIC DNA]</scope>
    <source>
        <strain evidence="1">EAD_L_NR</strain>
    </source>
</reference>
<comment type="caution">
    <text evidence="1">The sequence shown here is derived from an EMBL/GenBank/DDBJ whole genome shotgun (WGS) entry which is preliminary data.</text>
</comment>
<accession>A0AAV8V8U6</accession>
<dbReference type="Proteomes" id="UP001159042">
    <property type="component" value="Unassembled WGS sequence"/>
</dbReference>
<evidence type="ECO:0000313" key="1">
    <source>
        <dbReference type="EMBL" id="KAJ8910635.1"/>
    </source>
</evidence>
<name>A0AAV8V8U6_9CUCU</name>
<evidence type="ECO:0000313" key="2">
    <source>
        <dbReference type="Proteomes" id="UP001159042"/>
    </source>
</evidence>
<organism evidence="1 2">
    <name type="scientific">Exocentrus adspersus</name>
    <dbReference type="NCBI Taxonomy" id="1586481"/>
    <lineage>
        <taxon>Eukaryota</taxon>
        <taxon>Metazoa</taxon>
        <taxon>Ecdysozoa</taxon>
        <taxon>Arthropoda</taxon>
        <taxon>Hexapoda</taxon>
        <taxon>Insecta</taxon>
        <taxon>Pterygota</taxon>
        <taxon>Neoptera</taxon>
        <taxon>Endopterygota</taxon>
        <taxon>Coleoptera</taxon>
        <taxon>Polyphaga</taxon>
        <taxon>Cucujiformia</taxon>
        <taxon>Chrysomeloidea</taxon>
        <taxon>Cerambycidae</taxon>
        <taxon>Lamiinae</taxon>
        <taxon>Acanthocinini</taxon>
        <taxon>Exocentrus</taxon>
    </lineage>
</organism>
<dbReference type="AlphaFoldDB" id="A0AAV8V8U6"/>
<keyword evidence="2" id="KW-1185">Reference proteome</keyword>
<protein>
    <submittedName>
        <fullName evidence="1">Uncharacterized protein</fullName>
    </submittedName>
</protein>
<proteinExistence type="predicted"/>
<sequence length="228" mass="25515">MAAGADVQSNSSVNVGNKCNKSIVKNIWSDNVINCCIVSDCNVDIDEDEFLNALDEVQKKVPDSKPAALTQIVGNKKPIPENKQITQKQVTAGILLAQTEVALNKHINLNNDLQDISSPLETTNERLHVTDSTIQARRSHIDSHQNEWSTVVKRKRRRQQIVGSKEDTSLIRGVPKYVSLHVYRINLETSAADLTEMLKLNFLEVTCQSLSSKYPGLYNSFKVMVRIK</sequence>
<gene>
    <name evidence="1" type="ORF">NQ315_012503</name>
</gene>